<evidence type="ECO:0000259" key="3">
    <source>
        <dbReference type="Pfam" id="PF04183"/>
    </source>
</evidence>
<feature type="domain" description="Aerobactin siderophore biosynthesis IucA/IucC-like C-terminal" evidence="4">
    <location>
        <begin position="347"/>
        <end position="496"/>
    </location>
</feature>
<evidence type="ECO:0000313" key="6">
    <source>
        <dbReference type="Proteomes" id="UP001592581"/>
    </source>
</evidence>
<evidence type="ECO:0000313" key="5">
    <source>
        <dbReference type="EMBL" id="MFC1442097.1"/>
    </source>
</evidence>
<comment type="similarity">
    <text evidence="2">Belongs to the IucA/IucC family.</text>
</comment>
<dbReference type="EMBL" id="JBEUKS010000011">
    <property type="protein sequence ID" value="MFC1442097.1"/>
    <property type="molecule type" value="Genomic_DNA"/>
</dbReference>
<dbReference type="InterPro" id="IPR022770">
    <property type="entry name" value="IucA/IucC-like_C"/>
</dbReference>
<reference evidence="5 6" key="1">
    <citation type="submission" date="2024-06" db="EMBL/GenBank/DDBJ databases">
        <authorList>
            <person name="Lee S.D."/>
        </authorList>
    </citation>
    <scope>NUCLEOTIDE SEQUENCE [LARGE SCALE GENOMIC DNA]</scope>
    <source>
        <strain evidence="5 6">N1-10</strain>
    </source>
</reference>
<dbReference type="Gene3D" id="1.10.510.40">
    <property type="match status" value="1"/>
</dbReference>
<dbReference type="Pfam" id="PF06276">
    <property type="entry name" value="FhuF"/>
    <property type="match status" value="1"/>
</dbReference>
<dbReference type="Proteomes" id="UP001592581">
    <property type="component" value="Unassembled WGS sequence"/>
</dbReference>
<dbReference type="InterPro" id="IPR037455">
    <property type="entry name" value="LucA/IucC-like"/>
</dbReference>
<dbReference type="RefSeq" id="WP_380567081.1">
    <property type="nucleotide sequence ID" value="NZ_JBEUKS010000011.1"/>
</dbReference>
<organism evidence="5 6">
    <name type="scientific">Streptacidiphilus jeojiensis</name>
    <dbReference type="NCBI Taxonomy" id="3229225"/>
    <lineage>
        <taxon>Bacteria</taxon>
        <taxon>Bacillati</taxon>
        <taxon>Actinomycetota</taxon>
        <taxon>Actinomycetes</taxon>
        <taxon>Kitasatosporales</taxon>
        <taxon>Streptomycetaceae</taxon>
        <taxon>Streptacidiphilus</taxon>
    </lineage>
</organism>
<comment type="pathway">
    <text evidence="1">Siderophore biosynthesis.</text>
</comment>
<sequence length="525" mass="55245">MHSEPGSLETSFAAELRAVRPGLVAPYREALPGARAAVLARLWRSLCFEELPCLDRRRLRGPEVRPYDSGAPKDELTVWADGTEYSRPAALLAALGVPGSAGLVAELEHSTASLALSRAGAAASGPAEPSDRSAGALLLAAEQSVVDGHPYHPCCRSRPGLTVADQLAFAPEHHPVVGLRLLALPAADCTVVGDWPDRLRDAGGRLLLPVHPWQARELLPGLGLEVEPGAGLPAHPLLSLRTLAPADGGPHIKTALSLRMTSSVRDISGGSVLDSARLSALLEDVTGRLDGQLVISRNLAAAGVLVDGALSPALAALLRESPELAAGPGERVVPLAALTPPAHRPADWLRSLARLLWPPLLRLLSWGVALEAHGQNLLVVLDPEDRPLRLVYRDLADIRLSPRRLAGIGVGTDGLGTRILDDDPPALRRKLYGSVLGGSLSALVSAFGGGDRSSEAALWSAVAEEAERAADVLSPEDRRALLEQPLQVKALCRMRLTCGPTGDQWTALPNPLVVRPAAIGRQSAP</sequence>
<name>A0ABV6XVC5_9ACTN</name>
<evidence type="ECO:0000259" key="4">
    <source>
        <dbReference type="Pfam" id="PF06276"/>
    </source>
</evidence>
<accession>A0ABV6XVC5</accession>
<proteinExistence type="inferred from homology"/>
<dbReference type="PANTHER" id="PTHR34384">
    <property type="entry name" value="L-2,3-DIAMINOPROPANOATE--CITRATE LIGASE"/>
    <property type="match status" value="1"/>
</dbReference>
<evidence type="ECO:0000256" key="1">
    <source>
        <dbReference type="ARBA" id="ARBA00004924"/>
    </source>
</evidence>
<feature type="domain" description="Aerobactin siderophore biosynthesis IucA/IucC N-terminal" evidence="3">
    <location>
        <begin position="139"/>
        <end position="339"/>
    </location>
</feature>
<dbReference type="Gene3D" id="6.10.250.3370">
    <property type="match status" value="1"/>
</dbReference>
<keyword evidence="6" id="KW-1185">Reference proteome</keyword>
<gene>
    <name evidence="5" type="ORF">ABUW04_27980</name>
</gene>
<dbReference type="InterPro" id="IPR007310">
    <property type="entry name" value="Aerobactin_biosyn_IucA/IucC_N"/>
</dbReference>
<dbReference type="PANTHER" id="PTHR34384:SF5">
    <property type="entry name" value="L-2,3-DIAMINOPROPANOATE--CITRATE LIGASE"/>
    <property type="match status" value="1"/>
</dbReference>
<protein>
    <submittedName>
        <fullName evidence="5">IucA/IucC family protein</fullName>
    </submittedName>
</protein>
<dbReference type="Pfam" id="PF04183">
    <property type="entry name" value="IucA_IucC"/>
    <property type="match status" value="1"/>
</dbReference>
<comment type="caution">
    <text evidence="5">The sequence shown here is derived from an EMBL/GenBank/DDBJ whole genome shotgun (WGS) entry which is preliminary data.</text>
</comment>
<evidence type="ECO:0000256" key="2">
    <source>
        <dbReference type="ARBA" id="ARBA00007832"/>
    </source>
</evidence>